<organism evidence="4 5">
    <name type="scientific">Pseudomonas japonica</name>
    <dbReference type="NCBI Taxonomy" id="256466"/>
    <lineage>
        <taxon>Bacteria</taxon>
        <taxon>Pseudomonadati</taxon>
        <taxon>Pseudomonadota</taxon>
        <taxon>Gammaproteobacteria</taxon>
        <taxon>Pseudomonadales</taxon>
        <taxon>Pseudomonadaceae</taxon>
        <taxon>Pseudomonas</taxon>
    </lineage>
</organism>
<sequence>MLDTPDQSLMDVVDFDFTRQLDSLLPEDENLFLAATRTWRQSRQRLFDLLRDAPATRTGTDPDLREQLDREWLAYWRARAPGTALSRQDDAARQLRLHFQAASERAFAMGQLSALQCQALLAQLDGDASPRSRIPHGRLASGSQQGLPGALVVDQDTSHLLYLPSHNPVVQAFASQAELERYLLQRQDLLPDCIAIDYESVAAGLHSTGKRLMNDLRNRRLEEGSRFDTWRTRTPLLAEAPPEPVVDADPQVTDGFGGLYRDLPFSTRLNKVRQQLAAFESVAAGTQLPDTLLAALDALDGARNDSFSAASALLATEFPDRTSAPYQRLLQARVTGLHAEAQARQALRLLDDAQRALLDAVLQAPLASQRADAVSVATLHLQCAEDTQELPGVLLIGHSDAAGNLATDQPVLLYWPGASGGLQGFASLPVLERAFLKASPGDQRLQTLTLEEDAFAYSLARQLSDYEARLRALHQEHASATPQVLDAALQALREDARDGLLVPAHAARELARQQWREQQRGVQLAQQSPTWLTHLDDQGRRRLRQSIEDYLEALQRSRSYLAGTLPNRSAFVRQQVARHVRQAFALDHNVQIQLDLPDSVTQRRETIPGSGAPGTPVKLVPVPSPERSRLSLEDLALQQIDETVEQRLCFMRVLVSGGDSAEHPRVLAGVTLAWLRDTVEALNMGGRYEQCIVDAFMGVTGESPFAAEYREECLLQPLRLMLRIQGEAALQQQRIDERGRAIFDIAIDANSPQAYNRHAMQVSLLPVLLTSGGDDTGGHSAGLSGVTLIHSAALGITLLYLPDSPDGKFLRQYDTLESARKALYLLCFDSRMAEYLGGRALDGEVSVHVSRIAQACIRHFDGIIGVGLAWPATTSLARHLCDAHKGRLIVAHRSTSRSRHDLFMERYALESGMVFNYIKMALGAIPFVGAAIAALDGWLAIGEAASALQRGEPGEALEHLESVLMCVIDAMMDVLPGAGINPTALRRVIRQRQLGRLGSLSSANPGRHGAVQRFSGYEYPEPLSLAGVPPGSEGILRNIYRLERGDFILNHGRLYQVTFDQARHTWRLLGKGSGYRQPIALDEQGQWDTHGALFGVNIVSPVSGGGGVLGVLAEGLDPLWPAAIRERLPRWWTDPALRRLRALRSSTDYQLRELDRLNRQTADQQRLFNRMTDDQQRYHQAEKLANHFAYERQLADKIYPELEELAQLSAGNNRTRARDLMSRVSWLQVNRLVNELNALKRSATELLDQVDQLVEQTANTPATEVVRHLDIMKRRKVLRVQVIGKLQAVANYTHAIELWGRRITNATQKSKVGADIEYARRNFNQATCDILKVRNYLEVINRYETATDESWFYLQVPVAKARVEVDRCLNNLFHLPEVHSNAEQRKRMLEACIDTVERYSYNLRAWSTSYAHCFDQDFVEPLLEHLESVSDLAERWKQKIPQAPVKTSPQRGPSVARKLFETEDNQFFIGVEEDLGGPQRRITINRVNNRTEVYVPGESGRWRLMNAPGTPVDAAPVDIHRLLGEARARLDKLPAYQEKVRNYAHQDMLPRNLEHLLLSEADELRVRAKRIAEQNPRAELIATLRSKADELVSSGRTLRIRQSLASKTPGEGMLDYLIEQQAVELRKLGSLTPLPKRIEGRTDFLQEYEVRDLTQGEPQVLWYVHFHYPNQTPGFERFTKAHLKTAEQRRLGLQWQLAQGDAAERIWRGEIGKPMAKKHFAELFRQPADN</sequence>
<keyword evidence="5" id="KW-1185">Reference proteome</keyword>
<dbReference type="OrthoDB" id="7027699at2"/>
<dbReference type="STRING" id="1215104.GCA_000730585_04048"/>
<dbReference type="InterPro" id="IPR046673">
    <property type="entry name" value="ToxA_N"/>
</dbReference>
<protein>
    <recommendedName>
        <fullName evidence="3">Dermonecrotic toxin N-terminal domain-containing protein</fullName>
    </recommendedName>
</protein>
<dbReference type="Proteomes" id="UP000198407">
    <property type="component" value="Unassembled WGS sequence"/>
</dbReference>
<proteinExistence type="predicted"/>
<accession>A0A239AEG5</accession>
<dbReference type="Pfam" id="PF20178">
    <property type="entry name" value="ToxA_N"/>
    <property type="match status" value="2"/>
</dbReference>
<evidence type="ECO:0000313" key="4">
    <source>
        <dbReference type="EMBL" id="SNR93293.1"/>
    </source>
</evidence>
<feature type="domain" description="Dermonecrotic toxin N-terminal" evidence="3">
    <location>
        <begin position="565"/>
        <end position="836"/>
    </location>
</feature>
<feature type="domain" description="Dermonecrotic toxin N-terminal" evidence="3">
    <location>
        <begin position="307"/>
        <end position="437"/>
    </location>
</feature>
<evidence type="ECO:0000256" key="2">
    <source>
        <dbReference type="SAM" id="MobiDB-lite"/>
    </source>
</evidence>
<name>A0A239AEG5_9PSED</name>
<reference evidence="5" key="1">
    <citation type="submission" date="2017-06" db="EMBL/GenBank/DDBJ databases">
        <authorList>
            <person name="Varghese N."/>
            <person name="Submissions S."/>
        </authorList>
    </citation>
    <scope>NUCLEOTIDE SEQUENCE [LARGE SCALE GENOMIC DNA]</scope>
    <source>
        <strain evidence="5">DSM 22348</strain>
    </source>
</reference>
<evidence type="ECO:0000259" key="3">
    <source>
        <dbReference type="Pfam" id="PF20178"/>
    </source>
</evidence>
<evidence type="ECO:0000313" key="5">
    <source>
        <dbReference type="Proteomes" id="UP000198407"/>
    </source>
</evidence>
<feature type="coiled-coil region" evidence="1">
    <location>
        <begin position="1229"/>
        <end position="1256"/>
    </location>
</feature>
<evidence type="ECO:0000256" key="1">
    <source>
        <dbReference type="SAM" id="Coils"/>
    </source>
</evidence>
<keyword evidence="1" id="KW-0175">Coiled coil</keyword>
<gene>
    <name evidence="4" type="ORF">SAMN05444352_101363</name>
</gene>
<dbReference type="EMBL" id="FZOL01000001">
    <property type="protein sequence ID" value="SNR93293.1"/>
    <property type="molecule type" value="Genomic_DNA"/>
</dbReference>
<dbReference type="RefSeq" id="WP_052419390.1">
    <property type="nucleotide sequence ID" value="NZ_FZOL01000001.1"/>
</dbReference>
<feature type="region of interest" description="Disordered" evidence="2">
    <location>
        <begin position="603"/>
        <end position="624"/>
    </location>
</feature>